<organism evidence="2 3">
    <name type="scientific">Streblomastix strix</name>
    <dbReference type="NCBI Taxonomy" id="222440"/>
    <lineage>
        <taxon>Eukaryota</taxon>
        <taxon>Metamonada</taxon>
        <taxon>Preaxostyla</taxon>
        <taxon>Oxymonadida</taxon>
        <taxon>Streblomastigidae</taxon>
        <taxon>Streblomastix</taxon>
    </lineage>
</organism>
<comment type="caution">
    <text evidence="2">The sequence shown here is derived from an EMBL/GenBank/DDBJ whole genome shotgun (WGS) entry which is preliminary data.</text>
</comment>
<sequence length="249" mass="28663">MTYQYDDRKREEGLDDNLNDDWTKRSQMQKDPPDNHIDPDSTWAEDEFSQHYVATPQPKQPVQQTQKIQQILVQPKQQAPAQVPKKKGRKGQPPSQDDIDKYEIIQENLLHYRVRKIIYQTAKQQQQTTGPKSQQRIVSPLPKMIDTGMNKDKSGNQTYHHSTPTWKPTHRKGVKQRQQKAKRELEQLKTIQYIQQQENNHLNNTNIEIPDIQGIGRQLTNFLPSSGAQSPSLNAGLRLKEAGSISAGN</sequence>
<proteinExistence type="predicted"/>
<feature type="compositionally biased region" description="Low complexity" evidence="1">
    <location>
        <begin position="55"/>
        <end position="83"/>
    </location>
</feature>
<evidence type="ECO:0000313" key="2">
    <source>
        <dbReference type="EMBL" id="KAA6390251.1"/>
    </source>
</evidence>
<accession>A0A5J4W5P1</accession>
<protein>
    <submittedName>
        <fullName evidence="2">Uncharacterized protein</fullName>
    </submittedName>
</protein>
<evidence type="ECO:0000256" key="1">
    <source>
        <dbReference type="SAM" id="MobiDB-lite"/>
    </source>
</evidence>
<evidence type="ECO:0000313" key="3">
    <source>
        <dbReference type="Proteomes" id="UP000324800"/>
    </source>
</evidence>
<gene>
    <name evidence="2" type="ORF">EZS28_014217</name>
</gene>
<name>A0A5J4W5P1_9EUKA</name>
<feature type="region of interest" description="Disordered" evidence="1">
    <location>
        <begin position="149"/>
        <end position="173"/>
    </location>
</feature>
<feature type="region of interest" description="Disordered" evidence="1">
    <location>
        <begin position="1"/>
        <end position="100"/>
    </location>
</feature>
<dbReference type="EMBL" id="SNRW01003285">
    <property type="protein sequence ID" value="KAA6390251.1"/>
    <property type="molecule type" value="Genomic_DNA"/>
</dbReference>
<dbReference type="Proteomes" id="UP000324800">
    <property type="component" value="Unassembled WGS sequence"/>
</dbReference>
<feature type="compositionally biased region" description="Basic and acidic residues" evidence="1">
    <location>
        <begin position="1"/>
        <end position="12"/>
    </location>
</feature>
<feature type="compositionally biased region" description="Polar residues" evidence="1">
    <location>
        <begin position="155"/>
        <end position="166"/>
    </location>
</feature>
<dbReference type="AlphaFoldDB" id="A0A5J4W5P1"/>
<reference evidence="2 3" key="1">
    <citation type="submission" date="2019-03" db="EMBL/GenBank/DDBJ databases">
        <title>Single cell metagenomics reveals metabolic interactions within the superorganism composed of flagellate Streblomastix strix and complex community of Bacteroidetes bacteria on its surface.</title>
        <authorList>
            <person name="Treitli S.C."/>
            <person name="Kolisko M."/>
            <person name="Husnik F."/>
            <person name="Keeling P."/>
            <person name="Hampl V."/>
        </authorList>
    </citation>
    <scope>NUCLEOTIDE SEQUENCE [LARGE SCALE GENOMIC DNA]</scope>
    <source>
        <strain evidence="2">ST1C</strain>
    </source>
</reference>